<organism evidence="1 2">
    <name type="scientific">Gossypium stocksii</name>
    <dbReference type="NCBI Taxonomy" id="47602"/>
    <lineage>
        <taxon>Eukaryota</taxon>
        <taxon>Viridiplantae</taxon>
        <taxon>Streptophyta</taxon>
        <taxon>Embryophyta</taxon>
        <taxon>Tracheophyta</taxon>
        <taxon>Spermatophyta</taxon>
        <taxon>Magnoliopsida</taxon>
        <taxon>eudicotyledons</taxon>
        <taxon>Gunneridae</taxon>
        <taxon>Pentapetalae</taxon>
        <taxon>rosids</taxon>
        <taxon>malvids</taxon>
        <taxon>Malvales</taxon>
        <taxon>Malvaceae</taxon>
        <taxon>Malvoideae</taxon>
        <taxon>Gossypium</taxon>
    </lineage>
</organism>
<sequence length="62" mass="7347">MEIFDGTSHFDIWQSDVLDILFQQGLDITIDEKKPDDVEENYWKTINHWTCGTIRSCLLESR</sequence>
<dbReference type="EMBL" id="JAIQCV010000002">
    <property type="protein sequence ID" value="KAH1122690.1"/>
    <property type="molecule type" value="Genomic_DNA"/>
</dbReference>
<gene>
    <name evidence="1" type="ORF">J1N35_005850</name>
</gene>
<protein>
    <submittedName>
        <fullName evidence="1">Uncharacterized protein</fullName>
    </submittedName>
</protein>
<proteinExistence type="predicted"/>
<reference evidence="1 2" key="1">
    <citation type="journal article" date="2021" name="Plant Biotechnol. J.">
        <title>Multi-omics assisted identification of the key and species-specific regulatory components of drought-tolerant mechanisms in Gossypium stocksii.</title>
        <authorList>
            <person name="Yu D."/>
            <person name="Ke L."/>
            <person name="Zhang D."/>
            <person name="Wu Y."/>
            <person name="Sun Y."/>
            <person name="Mei J."/>
            <person name="Sun J."/>
            <person name="Sun Y."/>
        </authorList>
    </citation>
    <scope>NUCLEOTIDE SEQUENCE [LARGE SCALE GENOMIC DNA]</scope>
    <source>
        <strain evidence="2">cv. E1</strain>
        <tissue evidence="1">Leaf</tissue>
    </source>
</reference>
<name>A0A9D4AJM8_9ROSI</name>
<keyword evidence="2" id="KW-1185">Reference proteome</keyword>
<accession>A0A9D4AJM8</accession>
<feature type="non-terminal residue" evidence="1">
    <location>
        <position position="62"/>
    </location>
</feature>
<comment type="caution">
    <text evidence="1">The sequence shown here is derived from an EMBL/GenBank/DDBJ whole genome shotgun (WGS) entry which is preliminary data.</text>
</comment>
<dbReference type="AlphaFoldDB" id="A0A9D4AJM8"/>
<evidence type="ECO:0000313" key="1">
    <source>
        <dbReference type="EMBL" id="KAH1122690.1"/>
    </source>
</evidence>
<evidence type="ECO:0000313" key="2">
    <source>
        <dbReference type="Proteomes" id="UP000828251"/>
    </source>
</evidence>
<dbReference type="OrthoDB" id="1670072at2759"/>
<dbReference type="Proteomes" id="UP000828251">
    <property type="component" value="Unassembled WGS sequence"/>
</dbReference>